<keyword evidence="5" id="KW-1185">Reference proteome</keyword>
<dbReference type="Pfam" id="PF14498">
    <property type="entry name" value="Glyco_hyd_65N_2"/>
    <property type="match status" value="1"/>
</dbReference>
<organism evidence="4 5">
    <name type="scientific">Paractinoplanes rishiriensis</name>
    <dbReference type="NCBI Taxonomy" id="1050105"/>
    <lineage>
        <taxon>Bacteria</taxon>
        <taxon>Bacillati</taxon>
        <taxon>Actinomycetota</taxon>
        <taxon>Actinomycetes</taxon>
        <taxon>Micromonosporales</taxon>
        <taxon>Micromonosporaceae</taxon>
        <taxon>Paractinoplanes</taxon>
    </lineage>
</organism>
<comment type="caution">
    <text evidence="4">The sequence shown here is derived from an EMBL/GenBank/DDBJ whole genome shotgun (WGS) entry which is preliminary data.</text>
</comment>
<dbReference type="GO" id="GO:0005975">
    <property type="term" value="P:carbohydrate metabolic process"/>
    <property type="evidence" value="ECO:0007669"/>
    <property type="project" value="InterPro"/>
</dbReference>
<proteinExistence type="predicted"/>
<dbReference type="Gene3D" id="1.50.10.10">
    <property type="match status" value="1"/>
</dbReference>
<dbReference type="PANTHER" id="PTHR31084:SF0">
    <property type="entry name" value="ALPHA-L-FUCOSIDASE 2"/>
    <property type="match status" value="1"/>
</dbReference>
<evidence type="ECO:0000259" key="2">
    <source>
        <dbReference type="Pfam" id="PF21307"/>
    </source>
</evidence>
<dbReference type="InterPro" id="IPR049053">
    <property type="entry name" value="AFCA-like_C"/>
</dbReference>
<keyword evidence="4" id="KW-0378">Hydrolase</keyword>
<accession>A0A919JTD1</accession>
<dbReference type="InterPro" id="IPR054363">
    <property type="entry name" value="GH95_cat"/>
</dbReference>
<evidence type="ECO:0000259" key="1">
    <source>
        <dbReference type="Pfam" id="PF14498"/>
    </source>
</evidence>
<evidence type="ECO:0000313" key="4">
    <source>
        <dbReference type="EMBL" id="GIE94423.1"/>
    </source>
</evidence>
<protein>
    <submittedName>
        <fullName evidence="4">Alpha/beta hydrolase</fullName>
    </submittedName>
</protein>
<dbReference type="InterPro" id="IPR027414">
    <property type="entry name" value="GH95_N_dom"/>
</dbReference>
<feature type="domain" description="Glycosyl hydrolase family 95 N-terminal" evidence="1">
    <location>
        <begin position="9"/>
        <end position="258"/>
    </location>
</feature>
<sequence length="811" mass="87106">MIADALTTLRYRAPAEAWTDALPLGNGRLGAMAFGGVEQDRFQLNEGTCWSGSPVTARGTRSVHDGPGLLRSARTALAAGDVRVAEALLQRFQGGNCQAYQPLGDLWIGQRRPRADDEPDAYQRHLDLRSAVASHTYHSASGRVSQEAWISHGAQALVIRRRVQQTHNTPILLRLTSPHPTAVTSTVVGGLDMVVRMPSSVPSHPEPVAYDPAPHAAVTALTGLRVLSSGVMTAAGEQVKLDDADELILVLTAVTDYVDPLTAPHGDVDALTRTLHDRLDALAASLAHPGGYNAMRAAHERSHAQLFSRVGLHLGAPQAAPRLDTADRIQAHADGETDPALAALQFQYGRYLMITGSRPGGLPANLQGLWNDHLRPPWNGNYTTNINLEMNYWPAEVANLPECHLPLLDWLGFAARSGKDVARTLYGLDGWTMHHNSDAWCFGLPSGVGHDEVKWSFWPLAGAWLSRHVADHYDFTRDVDFLATRGWPILRDAAAFCLDWLVPAEDGSLGTAPSTSPENQYVAADGRPAAVTASTTADLVLIRDLLTNVVRLSAVLTSALSSSDADLSAVLRSALSSSDADLVARAQAALARIPAERIGADGRLAEWPSDVADAEPSHRHTSHLIGVYPGQSVTPDTTPALAEAARLSLDARGPESTGWSLAWRIALRARLRDTEGAAEAVRYFLRPAGEKAGIYLNLFCAHPPFQIDGNYGFTAGVAEMLLQSHATTEDVTHLHLLPALPAAWSEGAFAGLCARGGVTVDATWKDGVLEEVRLLSATARRVVLRAGTWRAEVTTEPKVPYQLTMAASTSC</sequence>
<name>A0A919JTD1_9ACTN</name>
<dbReference type="InterPro" id="IPR016518">
    <property type="entry name" value="Alpha-L-fucosidase"/>
</dbReference>
<dbReference type="EMBL" id="BOMV01000013">
    <property type="protein sequence ID" value="GIE94423.1"/>
    <property type="molecule type" value="Genomic_DNA"/>
</dbReference>
<reference evidence="4" key="1">
    <citation type="submission" date="2021-01" db="EMBL/GenBank/DDBJ databases">
        <title>Whole genome shotgun sequence of Actinoplanes rishiriensis NBRC 108556.</title>
        <authorList>
            <person name="Komaki H."/>
            <person name="Tamura T."/>
        </authorList>
    </citation>
    <scope>NUCLEOTIDE SEQUENCE</scope>
    <source>
        <strain evidence="4">NBRC 108556</strain>
    </source>
</reference>
<dbReference type="RefSeq" id="WP_203780738.1">
    <property type="nucleotide sequence ID" value="NZ_BOMV01000013.1"/>
</dbReference>
<dbReference type="AlphaFoldDB" id="A0A919JTD1"/>
<dbReference type="PANTHER" id="PTHR31084">
    <property type="entry name" value="ALPHA-L-FUCOSIDASE 2"/>
    <property type="match status" value="1"/>
</dbReference>
<feature type="domain" description="Alpha fucosidase A-like C-terminal" evidence="2">
    <location>
        <begin position="733"/>
        <end position="795"/>
    </location>
</feature>
<evidence type="ECO:0000259" key="3">
    <source>
        <dbReference type="Pfam" id="PF22124"/>
    </source>
</evidence>
<dbReference type="Pfam" id="PF21307">
    <property type="entry name" value="Glyco_hydro_95_C"/>
    <property type="match status" value="1"/>
</dbReference>
<gene>
    <name evidence="4" type="ORF">Ari01nite_18880</name>
</gene>
<dbReference type="PIRSF" id="PIRSF007663">
    <property type="entry name" value="UCP007663"/>
    <property type="match status" value="1"/>
</dbReference>
<dbReference type="InterPro" id="IPR012341">
    <property type="entry name" value="6hp_glycosidase-like_sf"/>
</dbReference>
<evidence type="ECO:0000313" key="5">
    <source>
        <dbReference type="Proteomes" id="UP000636960"/>
    </source>
</evidence>
<dbReference type="InterPro" id="IPR008928">
    <property type="entry name" value="6-hairpin_glycosidase_sf"/>
</dbReference>
<dbReference type="Pfam" id="PF22124">
    <property type="entry name" value="Glyco_hydro_95_cat"/>
    <property type="match status" value="1"/>
</dbReference>
<dbReference type="SUPFAM" id="SSF48208">
    <property type="entry name" value="Six-hairpin glycosidases"/>
    <property type="match status" value="1"/>
</dbReference>
<dbReference type="Proteomes" id="UP000636960">
    <property type="component" value="Unassembled WGS sequence"/>
</dbReference>
<dbReference type="GO" id="GO:0004560">
    <property type="term" value="F:alpha-L-fucosidase activity"/>
    <property type="evidence" value="ECO:0007669"/>
    <property type="project" value="InterPro"/>
</dbReference>
<feature type="domain" description="Glycosyl hydrolase family 95 catalytic" evidence="3">
    <location>
        <begin position="292"/>
        <end position="721"/>
    </location>
</feature>